<evidence type="ECO:0000313" key="1">
    <source>
        <dbReference type="EMBL" id="RMM03842.1"/>
    </source>
</evidence>
<comment type="caution">
    <text evidence="1">The sequence shown here is derived from an EMBL/GenBank/DDBJ whole genome shotgun (WGS) entry which is preliminary data.</text>
</comment>
<dbReference type="Proteomes" id="UP000282378">
    <property type="component" value="Unassembled WGS sequence"/>
</dbReference>
<sequence length="322" mass="34963">MQCAVEPEQHVVKTHFGTAALLFFKTRTDPLRGMLQHGRIWLGQTVERCFQLRHCCKRRVRRWITFPGLGDAVWGQACEAGAQVQRFLSFVSGPRGELFKPGFEESLLHLAAIDHLAGHGVLAERVELVRPYGPRGFQGGKRCPTLQQRRLDELGRRLGVGAAVMAKQATYAGQQCRRTAPVFPHPGQRVTAHGVAESPPVIAQDFAEQVTVIGFEGLGEQAAAVESMLAQHALAPAVDGRDGGFVHPLRGDVQTAGTGRPLLGLELLAQLADQFIGGTNFVTKEPRSFGQPGTNPVAQLFGGSVGEGHDEDLRRQQFAAKT</sequence>
<dbReference type="AlphaFoldDB" id="A0A3M3ATN7"/>
<dbReference type="EMBL" id="RBNL01000301">
    <property type="protein sequence ID" value="RMM03842.1"/>
    <property type="molecule type" value="Genomic_DNA"/>
</dbReference>
<organism evidence="1 2">
    <name type="scientific">Pseudomonas syringae pv. maculicola</name>
    <dbReference type="NCBI Taxonomy" id="59511"/>
    <lineage>
        <taxon>Bacteria</taxon>
        <taxon>Pseudomonadati</taxon>
        <taxon>Pseudomonadota</taxon>
        <taxon>Gammaproteobacteria</taxon>
        <taxon>Pseudomonadales</taxon>
        <taxon>Pseudomonadaceae</taxon>
        <taxon>Pseudomonas</taxon>
    </lineage>
</organism>
<evidence type="ECO:0000313" key="2">
    <source>
        <dbReference type="Proteomes" id="UP000282378"/>
    </source>
</evidence>
<name>A0A3M3ATN7_PSEYM</name>
<proteinExistence type="predicted"/>
<reference evidence="1 2" key="1">
    <citation type="submission" date="2018-08" db="EMBL/GenBank/DDBJ databases">
        <title>Recombination of ecologically and evolutionarily significant loci maintains genetic cohesion in the Pseudomonas syringae species complex.</title>
        <authorList>
            <person name="Dillon M."/>
            <person name="Thakur S."/>
            <person name="Almeida R.N.D."/>
            <person name="Weir B.S."/>
            <person name="Guttman D.S."/>
        </authorList>
    </citation>
    <scope>NUCLEOTIDE SEQUENCE [LARGE SCALE GENOMIC DNA]</scope>
    <source>
        <strain evidence="1 2">88_10</strain>
    </source>
</reference>
<accession>A0A3M3ATN7</accession>
<gene>
    <name evidence="1" type="ORF">APX70_08565</name>
</gene>
<protein>
    <submittedName>
        <fullName evidence="1">Uncharacterized protein</fullName>
    </submittedName>
</protein>